<feature type="region of interest" description="Disordered" evidence="1">
    <location>
        <begin position="227"/>
        <end position="253"/>
    </location>
</feature>
<dbReference type="PANTHER" id="PTHR47592:SF31">
    <property type="entry name" value="ZINC FINGER, CCHC-TYPE-RELATED"/>
    <property type="match status" value="1"/>
</dbReference>
<evidence type="ECO:0000313" key="2">
    <source>
        <dbReference type="EMBL" id="PKI48452.1"/>
    </source>
</evidence>
<feature type="compositionally biased region" description="Basic and acidic residues" evidence="1">
    <location>
        <begin position="370"/>
        <end position="393"/>
    </location>
</feature>
<dbReference type="PANTHER" id="PTHR47592">
    <property type="entry name" value="PBF68 PROTEIN"/>
    <property type="match status" value="1"/>
</dbReference>
<dbReference type="STRING" id="22663.A0A2I0IWR1"/>
<gene>
    <name evidence="2" type="ORF">CRG98_031157</name>
</gene>
<evidence type="ECO:0000256" key="1">
    <source>
        <dbReference type="SAM" id="MobiDB-lite"/>
    </source>
</evidence>
<evidence type="ECO:0000313" key="3">
    <source>
        <dbReference type="Proteomes" id="UP000233551"/>
    </source>
</evidence>
<keyword evidence="3" id="KW-1185">Reference proteome</keyword>
<evidence type="ECO:0008006" key="4">
    <source>
        <dbReference type="Google" id="ProtNLM"/>
    </source>
</evidence>
<reference evidence="2 3" key="1">
    <citation type="submission" date="2017-11" db="EMBL/GenBank/DDBJ databases">
        <title>De-novo sequencing of pomegranate (Punica granatum L.) genome.</title>
        <authorList>
            <person name="Akparov Z."/>
            <person name="Amiraslanov A."/>
            <person name="Hajiyeva S."/>
            <person name="Abbasov M."/>
            <person name="Kaur K."/>
            <person name="Hamwieh A."/>
            <person name="Solovyev V."/>
            <person name="Salamov A."/>
            <person name="Braich B."/>
            <person name="Kosarev P."/>
            <person name="Mahmoud A."/>
            <person name="Hajiyev E."/>
            <person name="Babayeva S."/>
            <person name="Izzatullayeva V."/>
            <person name="Mammadov A."/>
            <person name="Mammadov A."/>
            <person name="Sharifova S."/>
            <person name="Ojaghi J."/>
            <person name="Eynullazada K."/>
            <person name="Bayramov B."/>
            <person name="Abdulazimova A."/>
            <person name="Shahmuradov I."/>
        </authorList>
    </citation>
    <scope>NUCLEOTIDE SEQUENCE [LARGE SCALE GENOMIC DNA]</scope>
    <source>
        <strain evidence="3">cv. AG2017</strain>
        <tissue evidence="2">Leaf</tissue>
    </source>
</reference>
<protein>
    <recommendedName>
        <fullName evidence="4">CCHC-type domain-containing protein</fullName>
    </recommendedName>
</protein>
<organism evidence="2 3">
    <name type="scientific">Punica granatum</name>
    <name type="common">Pomegranate</name>
    <dbReference type="NCBI Taxonomy" id="22663"/>
    <lineage>
        <taxon>Eukaryota</taxon>
        <taxon>Viridiplantae</taxon>
        <taxon>Streptophyta</taxon>
        <taxon>Embryophyta</taxon>
        <taxon>Tracheophyta</taxon>
        <taxon>Spermatophyta</taxon>
        <taxon>Magnoliopsida</taxon>
        <taxon>eudicotyledons</taxon>
        <taxon>Gunneridae</taxon>
        <taxon>Pentapetalae</taxon>
        <taxon>rosids</taxon>
        <taxon>malvids</taxon>
        <taxon>Myrtales</taxon>
        <taxon>Lythraceae</taxon>
        <taxon>Punica</taxon>
    </lineage>
</organism>
<comment type="caution">
    <text evidence="2">The sequence shown here is derived from an EMBL/GenBank/DDBJ whole genome shotgun (WGS) entry which is preliminary data.</text>
</comment>
<sequence>MATEATTAFKVMNQEFMKLDRFDGTNFNRWKDKMLFLLIVLNVAYVLDPNLQLLEDPTPDATPEEIAKVAELKKKREEDKFTCRGHILNTLSDRLYDLYMSMQSPMEIWKALEEKYNTEWQGTAKFLMMKYFEFKMLDNVPIMDQVHELQILVSRLHDLKVIIPESLQVGAIISKLPSSWNGYRKKLLHMAEDFTVEKILRHLRIEEKTRKRDAVYLPQGSKVNHVSEYKNSRKGKRKATSETEDTQDKKRKSRNCYHCNKKLHYIKDCKLLKKEKDATIPKANMVEDMDLVAMVTGGIESLEISMITELNIAMTDKSYNWWLDSEATVHVCNNRQQFKSYEPVANREDTIEKIQVDSEQEYEPTISSDQNKRRLYDNKDTEPRKSQSMRKEKDFGPEFISSQSLTYLVEGDRESVIRKIPIMLNVEGDPQTYGEAMASRDAAFWKEVINDETYSILFNNIWVLVDLPQGSKPVLVQTLEYQGFNTLHSIRTSS</sequence>
<proteinExistence type="predicted"/>
<dbReference type="Pfam" id="PF14223">
    <property type="entry name" value="Retrotran_gag_2"/>
    <property type="match status" value="1"/>
</dbReference>
<accession>A0A2I0IWR1</accession>
<dbReference type="AlphaFoldDB" id="A0A2I0IWR1"/>
<dbReference type="Proteomes" id="UP000233551">
    <property type="component" value="Unassembled WGS sequence"/>
</dbReference>
<name>A0A2I0IWR1_PUNGR</name>
<feature type="region of interest" description="Disordered" evidence="1">
    <location>
        <begin position="354"/>
        <end position="393"/>
    </location>
</feature>
<dbReference type="EMBL" id="PGOL01002386">
    <property type="protein sequence ID" value="PKI48452.1"/>
    <property type="molecule type" value="Genomic_DNA"/>
</dbReference>
<dbReference type="Gene3D" id="4.10.60.10">
    <property type="entry name" value="Zinc finger, CCHC-type"/>
    <property type="match status" value="1"/>
</dbReference>